<dbReference type="PANTHER" id="PTHR21716:SF53">
    <property type="entry name" value="PERMEASE PERM-RELATED"/>
    <property type="match status" value="1"/>
</dbReference>
<evidence type="ECO:0000256" key="1">
    <source>
        <dbReference type="ARBA" id="ARBA00004651"/>
    </source>
</evidence>
<organism evidence="10 11">
    <name type="scientific">Nocardioides jiangsuensis</name>
    <dbReference type="NCBI Taxonomy" id="2866161"/>
    <lineage>
        <taxon>Bacteria</taxon>
        <taxon>Bacillati</taxon>
        <taxon>Actinomycetota</taxon>
        <taxon>Actinomycetes</taxon>
        <taxon>Propionibacteriales</taxon>
        <taxon>Nocardioidaceae</taxon>
        <taxon>Nocardioides</taxon>
    </lineage>
</organism>
<evidence type="ECO:0000313" key="10">
    <source>
        <dbReference type="EMBL" id="MBY9075529.1"/>
    </source>
</evidence>
<keyword evidence="5 9" id="KW-0812">Transmembrane</keyword>
<dbReference type="EMBL" id="JAIEZQ010000002">
    <property type="protein sequence ID" value="MBY9075529.1"/>
    <property type="molecule type" value="Genomic_DNA"/>
</dbReference>
<feature type="transmembrane region" description="Helical" evidence="9">
    <location>
        <begin position="165"/>
        <end position="188"/>
    </location>
</feature>
<feature type="transmembrane region" description="Helical" evidence="9">
    <location>
        <begin position="322"/>
        <end position="351"/>
    </location>
</feature>
<dbReference type="PANTHER" id="PTHR21716">
    <property type="entry name" value="TRANSMEMBRANE PROTEIN"/>
    <property type="match status" value="1"/>
</dbReference>
<evidence type="ECO:0000256" key="5">
    <source>
        <dbReference type="ARBA" id="ARBA00022692"/>
    </source>
</evidence>
<evidence type="ECO:0000256" key="6">
    <source>
        <dbReference type="ARBA" id="ARBA00022989"/>
    </source>
</evidence>
<dbReference type="InterPro" id="IPR002549">
    <property type="entry name" value="AI-2E-like"/>
</dbReference>
<name>A0ABS7RKE2_9ACTN</name>
<dbReference type="Pfam" id="PF01594">
    <property type="entry name" value="AI-2E_transport"/>
    <property type="match status" value="1"/>
</dbReference>
<evidence type="ECO:0000313" key="11">
    <source>
        <dbReference type="Proteomes" id="UP000754710"/>
    </source>
</evidence>
<keyword evidence="11" id="KW-1185">Reference proteome</keyword>
<keyword evidence="3" id="KW-0813">Transport</keyword>
<protein>
    <submittedName>
        <fullName evidence="10">AI-2E family transporter</fullName>
    </submittedName>
</protein>
<evidence type="ECO:0000256" key="8">
    <source>
        <dbReference type="SAM" id="MobiDB-lite"/>
    </source>
</evidence>
<evidence type="ECO:0000256" key="9">
    <source>
        <dbReference type="SAM" id="Phobius"/>
    </source>
</evidence>
<comment type="subcellular location">
    <subcellularLocation>
        <location evidence="1">Cell membrane</location>
        <topology evidence="1">Multi-pass membrane protein</topology>
    </subcellularLocation>
</comment>
<evidence type="ECO:0000256" key="3">
    <source>
        <dbReference type="ARBA" id="ARBA00022448"/>
    </source>
</evidence>
<evidence type="ECO:0000256" key="7">
    <source>
        <dbReference type="ARBA" id="ARBA00023136"/>
    </source>
</evidence>
<proteinExistence type="inferred from homology"/>
<sequence length="410" mass="43848">MAGALTSSEDDAAAGRRGRSPRVPPWFRRGVIFILLAVAALQVAEWLFYNLRSFLGLLFLAWLFSITVEPLVDVGVRRGMRRGLATAIVMFGLAAGSVAFLVVFGALLVDQLSELVTALPGVVGDVVDWMNRTLGTTFQPQDINDSLQLTPERIQQLAQELTPGVVGILSSLVGLLFQALTLILFAFYMTAQGPQLRETVSRWFPPRQQLVISTVWEIAVVKTGGYVVSRLLLALLSSLLTGAFLWFLGVPYWLPLAIWTGLVSQFIPTVGTYLAIAVPALIALAQQPLDALWVVAFGVVYQQVENYFFAPRITSRTVEIHPAVAFGAVVAGAALFGPLGALVSVPVVAAIEALAQTYGHRYEFVAQDDDAQNDAAQSDAGRGDTAQASTPGAPPVESAGDPEGQAGPTV</sequence>
<reference evidence="10 11" key="1">
    <citation type="submission" date="2021-08" db="EMBL/GenBank/DDBJ databases">
        <title>Nocardioides bacterium WL0053 sp. nov., isolated from the sediment.</title>
        <authorList>
            <person name="Wang L."/>
            <person name="Zhang D."/>
            <person name="Zhang A."/>
        </authorList>
    </citation>
    <scope>NUCLEOTIDE SEQUENCE [LARGE SCALE GENOMIC DNA]</scope>
    <source>
        <strain evidence="10 11">WL0053</strain>
    </source>
</reference>
<feature type="transmembrane region" description="Helical" evidence="9">
    <location>
        <begin position="231"/>
        <end position="254"/>
    </location>
</feature>
<evidence type="ECO:0000256" key="4">
    <source>
        <dbReference type="ARBA" id="ARBA00022475"/>
    </source>
</evidence>
<feature type="transmembrane region" description="Helical" evidence="9">
    <location>
        <begin position="26"/>
        <end position="48"/>
    </location>
</feature>
<evidence type="ECO:0000256" key="2">
    <source>
        <dbReference type="ARBA" id="ARBA00009773"/>
    </source>
</evidence>
<accession>A0ABS7RKE2</accession>
<keyword evidence="4" id="KW-1003">Cell membrane</keyword>
<keyword evidence="7 9" id="KW-0472">Membrane</keyword>
<keyword evidence="6 9" id="KW-1133">Transmembrane helix</keyword>
<feature type="transmembrane region" description="Helical" evidence="9">
    <location>
        <begin position="84"/>
        <end position="109"/>
    </location>
</feature>
<gene>
    <name evidence="10" type="ORF">K1X13_11920</name>
</gene>
<feature type="region of interest" description="Disordered" evidence="8">
    <location>
        <begin position="1"/>
        <end position="20"/>
    </location>
</feature>
<feature type="transmembrane region" description="Helical" evidence="9">
    <location>
        <begin position="291"/>
        <end position="310"/>
    </location>
</feature>
<comment type="similarity">
    <text evidence="2">Belongs to the autoinducer-2 exporter (AI-2E) (TC 2.A.86) family.</text>
</comment>
<dbReference type="RefSeq" id="WP_221025265.1">
    <property type="nucleotide sequence ID" value="NZ_JAIEZQ010000002.1"/>
</dbReference>
<feature type="transmembrane region" description="Helical" evidence="9">
    <location>
        <begin position="266"/>
        <end position="284"/>
    </location>
</feature>
<comment type="caution">
    <text evidence="10">The sequence shown here is derived from an EMBL/GenBank/DDBJ whole genome shotgun (WGS) entry which is preliminary data.</text>
</comment>
<feature type="region of interest" description="Disordered" evidence="8">
    <location>
        <begin position="369"/>
        <end position="410"/>
    </location>
</feature>
<dbReference type="Proteomes" id="UP000754710">
    <property type="component" value="Unassembled WGS sequence"/>
</dbReference>
<feature type="transmembrane region" description="Helical" evidence="9">
    <location>
        <begin position="54"/>
        <end position="72"/>
    </location>
</feature>